<evidence type="ECO:0000313" key="3">
    <source>
        <dbReference type="EMBL" id="ANN70380.1"/>
    </source>
</evidence>
<keyword evidence="1" id="KW-1133">Transmembrane helix</keyword>
<gene>
    <name evidence="3" type="ORF">BAU08_02665</name>
</gene>
<evidence type="ECO:0000313" key="4">
    <source>
        <dbReference type="Proteomes" id="UP000092213"/>
    </source>
</evidence>
<feature type="transmembrane region" description="Helical" evidence="1">
    <location>
        <begin position="172"/>
        <end position="194"/>
    </location>
</feature>
<dbReference type="InterPro" id="IPR003675">
    <property type="entry name" value="Rce1/LyrA-like_dom"/>
</dbReference>
<dbReference type="Proteomes" id="UP000092213">
    <property type="component" value="Chromosome"/>
</dbReference>
<dbReference type="GO" id="GO:0004175">
    <property type="term" value="F:endopeptidase activity"/>
    <property type="evidence" value="ECO:0007669"/>
    <property type="project" value="UniProtKB-ARBA"/>
</dbReference>
<dbReference type="RefSeq" id="WP_066667982.1">
    <property type="nucleotide sequence ID" value="NZ_CP016171.1"/>
</dbReference>
<dbReference type="Pfam" id="PF02517">
    <property type="entry name" value="Rce1-like"/>
    <property type="match status" value="1"/>
</dbReference>
<feature type="transmembrane region" description="Helical" evidence="1">
    <location>
        <begin position="230"/>
        <end position="250"/>
    </location>
</feature>
<evidence type="ECO:0000256" key="1">
    <source>
        <dbReference type="SAM" id="Phobius"/>
    </source>
</evidence>
<accession>A0A193FRW7</accession>
<sequence length="255" mass="29273">MRATPGRAVPRLRDDIADFWRFLRRPSLRHAPPRRRGGGQRADWQPPVPLRRLLAWVSLLWGINLFALGPLAVAVATLGGAHHKLEMGAIPWFTAIVWAPIVEEMLFRYGLRRPVQALWVVPLMIWPLVRGPNAWTGTLLVLVLAVVAWTGMRARAARREWNWDWRRRYVRYFPWVLHAAALVFAGMHLGNFYLNHTPLWLMPLLVLPQWLTGLVLSWMRTRRGIGASVLMHAMFNAGPVLLVLAFMKWAPEVVS</sequence>
<dbReference type="STRING" id="463025.BAU08_02665"/>
<protein>
    <submittedName>
        <fullName evidence="3">CAAX protease</fullName>
    </submittedName>
</protein>
<keyword evidence="1" id="KW-0472">Membrane</keyword>
<dbReference type="GO" id="GO:0080120">
    <property type="term" value="P:CAAX-box protein maturation"/>
    <property type="evidence" value="ECO:0007669"/>
    <property type="project" value="UniProtKB-ARBA"/>
</dbReference>
<dbReference type="EMBL" id="CP016171">
    <property type="protein sequence ID" value="ANN70380.1"/>
    <property type="molecule type" value="Genomic_DNA"/>
</dbReference>
<feature type="domain" description="CAAX prenyl protease 2/Lysostaphin resistance protein A-like" evidence="2">
    <location>
        <begin position="90"/>
        <end position="237"/>
    </location>
</feature>
<proteinExistence type="predicted"/>
<dbReference type="GO" id="GO:0006508">
    <property type="term" value="P:proteolysis"/>
    <property type="evidence" value="ECO:0007669"/>
    <property type="project" value="UniProtKB-KW"/>
</dbReference>
<organism evidence="3 4">
    <name type="scientific">Bordetella bronchialis</name>
    <dbReference type="NCBI Taxonomy" id="463025"/>
    <lineage>
        <taxon>Bacteria</taxon>
        <taxon>Pseudomonadati</taxon>
        <taxon>Pseudomonadota</taxon>
        <taxon>Betaproteobacteria</taxon>
        <taxon>Burkholderiales</taxon>
        <taxon>Alcaligenaceae</taxon>
        <taxon>Bordetella</taxon>
    </lineage>
</organism>
<keyword evidence="3" id="KW-0645">Protease</keyword>
<feature type="transmembrane region" description="Helical" evidence="1">
    <location>
        <begin position="131"/>
        <end position="151"/>
    </location>
</feature>
<keyword evidence="1" id="KW-0812">Transmembrane</keyword>
<feature type="transmembrane region" description="Helical" evidence="1">
    <location>
        <begin position="53"/>
        <end position="78"/>
    </location>
</feature>
<name>A0A193FRW7_9BORD</name>
<dbReference type="AlphaFoldDB" id="A0A193FRW7"/>
<keyword evidence="3" id="KW-0378">Hydrolase</keyword>
<reference evidence="3 4" key="1">
    <citation type="submission" date="2016-06" db="EMBL/GenBank/DDBJ databases">
        <title>Complete genome sequences of Bordetella bronchialis and Bordetella flabilis.</title>
        <authorList>
            <person name="LiPuma J.J."/>
            <person name="Spilker T."/>
        </authorList>
    </citation>
    <scope>NUCLEOTIDE SEQUENCE [LARGE SCALE GENOMIC DNA]</scope>
    <source>
        <strain evidence="3 4">AU17976</strain>
    </source>
</reference>
<evidence type="ECO:0000259" key="2">
    <source>
        <dbReference type="Pfam" id="PF02517"/>
    </source>
</evidence>
<feature type="transmembrane region" description="Helical" evidence="1">
    <location>
        <begin position="200"/>
        <end position="218"/>
    </location>
</feature>